<feature type="signal peptide" evidence="3">
    <location>
        <begin position="1"/>
        <end position="21"/>
    </location>
</feature>
<evidence type="ECO:0000256" key="2">
    <source>
        <dbReference type="SAM" id="Phobius"/>
    </source>
</evidence>
<proteinExistence type="predicted"/>
<dbReference type="InterPro" id="IPR001434">
    <property type="entry name" value="OmcB-like_DUF11"/>
</dbReference>
<gene>
    <name evidence="5" type="ORF">GCM10007053_21350</name>
</gene>
<dbReference type="NCBIfam" id="TIGR01451">
    <property type="entry name" value="B_ant_repeat"/>
    <property type="match status" value="5"/>
</dbReference>
<dbReference type="Pfam" id="PF01345">
    <property type="entry name" value="DUF11"/>
    <property type="match status" value="3"/>
</dbReference>
<protein>
    <recommendedName>
        <fullName evidence="4">DUF11 domain-containing protein</fullName>
    </recommendedName>
</protein>
<evidence type="ECO:0000256" key="1">
    <source>
        <dbReference type="SAM" id="MobiDB-lite"/>
    </source>
</evidence>
<reference evidence="5" key="1">
    <citation type="journal article" date="2014" name="Int. J. Syst. Evol. Microbiol.">
        <title>Complete genome sequence of Corynebacterium casei LMG S-19264T (=DSM 44701T), isolated from a smear-ripened cheese.</title>
        <authorList>
            <consortium name="US DOE Joint Genome Institute (JGI-PGF)"/>
            <person name="Walter F."/>
            <person name="Albersmeier A."/>
            <person name="Kalinowski J."/>
            <person name="Ruckert C."/>
        </authorList>
    </citation>
    <scope>NUCLEOTIDE SEQUENCE</scope>
    <source>
        <strain evidence="5">KCTC 23430</strain>
    </source>
</reference>
<feature type="chain" id="PRO_5038031186" description="DUF11 domain-containing protein" evidence="3">
    <location>
        <begin position="22"/>
        <end position="2703"/>
    </location>
</feature>
<dbReference type="Gene3D" id="2.60.40.740">
    <property type="match status" value="2"/>
</dbReference>
<dbReference type="EMBL" id="BMYM01000002">
    <property type="protein sequence ID" value="GHD34987.1"/>
    <property type="molecule type" value="Genomic_DNA"/>
</dbReference>
<feature type="domain" description="DUF11" evidence="4">
    <location>
        <begin position="2289"/>
        <end position="2386"/>
    </location>
</feature>
<dbReference type="PANTHER" id="PTHR34819:SF3">
    <property type="entry name" value="CELL SURFACE PROTEIN"/>
    <property type="match status" value="1"/>
</dbReference>
<feature type="transmembrane region" description="Helical" evidence="2">
    <location>
        <begin position="2677"/>
        <end position="2695"/>
    </location>
</feature>
<feature type="domain" description="DUF11" evidence="4">
    <location>
        <begin position="2542"/>
        <end position="2663"/>
    </location>
</feature>
<sequence>MNHRKVAALIALLSPINFAFAQGQPVPSVSLDKLVAEPLIGETFCRDIKFENAGTATGYGPYLIAASDEDISRVSVDFVDLPPDLQLIGTFGPSGELIDPVSGEIINGKEGGSAYIARYPVGSVDSASPELIITLCLAVNVGAEIGVELDIDFLPGFEFGATPTGNPTPLGSPVTEKIIPQLARINKRNSAPENERPPGPSHAYNYRLDVNISEGETIDNLLVSDDLPPEVQWTGDPIEIIAPLGVNCRADTTPSPVPPSTSQLLEVRCDSVTGTDRDDDLIIRYRVYITDILDETIGSDSRLIRNTADLTYDYQGNPLTSSDISNVRAVHAATQKNVVGCENLDQCVAVPGDVLTYRVDFQLTDYNSGAPGASVFVITDTLPDGTQYTGTSQLVINGTDFMLMPATSPGPNPGETVLQWDISGAIGTLPNAITGQLRYDVEILREFADNTPVVAGDNLLNSAGLDFSLSDGGNGFNGSDNNVDIEDNDVAKSILTPPPPQQLFPGEIVTFLLELAIPAGGAQDVTLKDFLPKPVLNVVDFNTASGFTVRPPFNGVTPVVSTSTAENSITFEFGDINAGASATLAVEIDIPVTGEPFADGLFLTNLLSASYTNSAGDRFNDLGAAGFRVGAPALQITKGVIATDNSNATINPPPPADLSQGLADSDASDVDAKDDITYAITIENVGSQPAYEVVVLDPLPAGLSSCSLDLANDVVDGLGNRVDASGDLQNGLTLNNPIPGNDDNPVGGGAPYSNDTVIITPTCKIADDVIPGASITNTASVDWVSTPGGQEDFPIAIDDATVTIALPTITKVVRLPVQPDYSYPDRRAAIGQLVTYELTITVPEGQTPSARIEDLLDRGLAHADDTLVIETISSGLSSTTNGFSNPRARLGFFAQGSGPSAPDRGLRLGRDETTANALGTIINPNNSNDTPEIIRLIYEARVINTQTNNNGKALRNRARFSWDSGNGKRTFVQARANRIVVVEPDIRLQKQFTDPSPPLGDADSKPEVLINVRHSRSSTADAFGLTVTDTLPAFLDFITPAPAGISVVSPDPGNINCPASTVTVDPSTHTVSVSWDTFRRGDQCDIIFETQVDPLVLAGSNIINCSTAVWESLDALLSPLPSPRDNDLAVERTGDPNDIGGLANTYRTESCDTFNIIGLGIVKGVLSTDQPQTDNVPGTPRGAESITIGEEITFGIAVVIPDVTTTLIVEDLLPTSDVVLELLSFDVISVGTDLQFTDPNSPNPFDPNNPGMAMLDTNRDSILDKLVLDFGFVTNIGDSQITVPGDTILLSVTSRVADVAANRNNDVGVNIATSEFLKDEDKVAIDRQPVEIVEPVLDLTKSGDLSTVDAGDVITYTLRIAHDNASRVAAENLVLDDQLPSKLSLVNGSLSVSNLCNATPVTAETANGITATWSEFPLGSVCELSFDAEVDLTAINGEVIENLATAEWTSLRGADGAQDYSRQYRLEDAWDVLISPGGLEKTLTDSSFSLTDIATTGVENDLTVGESAVFTVTATFPDGTTIDSVIQDNLPTNGVKLRIVDSKILTIGGDLTITGPTIAPMAPGQPCVPLSTECVEWRLNTVINRKDQRAEPDAEDQVVFEITAIVLDDAANGGSSIDRNKQNTATASSSNTVLTAIEPFNIVEPDLVVRKQTSNGTPIAFTSASQEETFTLVIEHTPQSTSAAIDIEIVDHLPSETRLKAGSVSSTCPGFSNNTFSGVGGPVFGDPLDFAIAALPLSTQSCVIEYTVEVSPAAAIQQFYQNDVDLVWYSHPDTSPERREYDASAFARLYDLDEDTVAKTVTATSVNDTVQGSLDPNDPLPAVTIGEEIEYSVAVGFARGSSKNVIAIDTFDVATSGQTGDLAFLAGSLTSIGGNISAQNNPADPNIPGPGQLSIDYGDVENIENNPNAPITDDDVIRYKLLLRVTNDVANDIGNAISNILTNEVILSFTGLNSILERTDLAQVRLVEPDLQLQKSFGPVVDGVATLSLTLLNNGTSAAFDTVISDQFLTSLWVPGSLVPITVPPGYQITETSDPNEITVSVTIANPLTPPSPDQTLSPGESITAEFSLQLKNTVQPPPTSIDNVAIAEGTSLPGSGTAALAGDPNSIERLYRTDANATLLLPRLSLEKVGVGPQVPAAPGDIVTYTLTPRNIGQSAATNVLITDDPNEPGEFQVGSVQISPGTNPDAGTIIVGNNPGDQFIQVSFTELEPQTASTTPITITYDVRVPSPYPDFSVPELLANRALIDTGELPPKGSDDPRTSDPNDPTIVPVEADPVMVIDKTDGVLFTTPGSTLIYDIQFGNAGNQDATGVTITEEVPQNTTFDSFNSSAGWSCANGDLAGTLCTLNVGDLKGATSASVRFAVTVASFVLAGVTQIENTVRISDDGREFSGTPPVPSVDSDTESTPLLASDELAILKDDGGISVVPGQTYFYRIDYSNPGNQVATNVVLTETVPDYVEFDVNESRGFNWSCADGDPAGTPCTLNVGDLPPGSPRFAKFGLRVISPAPAGAELIENTVGIDDDGTADPKTAKDNTPLTAVPDLVITKSSDAGVVRVDKVITYTLNYENRGNQNATGALVRETVPEGSVFLTSESLPTVWSCPDGAPAGTVCEFTVGDFGSGDRGTLTFAVRVIEKNSNLKLTNVTEARDDGTNGPDPTPDNNIFTLIDSFIVPTIPAVPQLLLWALAALLGGWGAHRMRQRER</sequence>
<evidence type="ECO:0000259" key="4">
    <source>
        <dbReference type="Pfam" id="PF01345"/>
    </source>
</evidence>
<reference evidence="5" key="2">
    <citation type="submission" date="2020-09" db="EMBL/GenBank/DDBJ databases">
        <authorList>
            <person name="Sun Q."/>
            <person name="Kim S."/>
        </authorList>
    </citation>
    <scope>NUCLEOTIDE SEQUENCE</scope>
    <source>
        <strain evidence="5">KCTC 23430</strain>
    </source>
</reference>
<dbReference type="InterPro" id="IPR051172">
    <property type="entry name" value="Chlamydia_OmcB"/>
</dbReference>
<dbReference type="InterPro" id="IPR047589">
    <property type="entry name" value="DUF11_rpt"/>
</dbReference>
<name>A0A919CLK7_9GAMM</name>
<organism evidence="5 6">
    <name type="scientific">Parahalioglobus pacificus</name>
    <dbReference type="NCBI Taxonomy" id="930806"/>
    <lineage>
        <taxon>Bacteria</taxon>
        <taxon>Pseudomonadati</taxon>
        <taxon>Pseudomonadota</taxon>
        <taxon>Gammaproteobacteria</taxon>
        <taxon>Cellvibrionales</taxon>
        <taxon>Halieaceae</taxon>
        <taxon>Parahalioglobus</taxon>
    </lineage>
</organism>
<feature type="region of interest" description="Disordered" evidence="1">
    <location>
        <begin position="2385"/>
        <end position="2405"/>
    </location>
</feature>
<keyword evidence="2" id="KW-0472">Membrane</keyword>
<dbReference type="Proteomes" id="UP000644693">
    <property type="component" value="Unassembled WGS sequence"/>
</dbReference>
<comment type="caution">
    <text evidence="5">The sequence shown here is derived from an EMBL/GenBank/DDBJ whole genome shotgun (WGS) entry which is preliminary data.</text>
</comment>
<evidence type="ECO:0000313" key="5">
    <source>
        <dbReference type="EMBL" id="GHD34987.1"/>
    </source>
</evidence>
<evidence type="ECO:0000313" key="6">
    <source>
        <dbReference type="Proteomes" id="UP000644693"/>
    </source>
</evidence>
<evidence type="ECO:0000256" key="3">
    <source>
        <dbReference type="SAM" id="SignalP"/>
    </source>
</evidence>
<feature type="region of interest" description="Disordered" evidence="1">
    <location>
        <begin position="2248"/>
        <end position="2271"/>
    </location>
</feature>
<feature type="domain" description="DUF11" evidence="4">
    <location>
        <begin position="2415"/>
        <end position="2534"/>
    </location>
</feature>
<keyword evidence="2" id="KW-0812">Transmembrane</keyword>
<dbReference type="PANTHER" id="PTHR34819">
    <property type="entry name" value="LARGE CYSTEINE-RICH PERIPLASMIC PROTEIN OMCB"/>
    <property type="match status" value="1"/>
</dbReference>
<dbReference type="RefSeq" id="WP_189477792.1">
    <property type="nucleotide sequence ID" value="NZ_BMYM01000002.1"/>
</dbReference>
<keyword evidence="6" id="KW-1185">Reference proteome</keyword>
<keyword evidence="3" id="KW-0732">Signal</keyword>
<accession>A0A919CLK7</accession>
<keyword evidence="2" id="KW-1133">Transmembrane helix</keyword>